<keyword evidence="3" id="KW-1185">Reference proteome</keyword>
<dbReference type="InParanoid" id="D8SK01"/>
<sequence>MTGKEELNAAVRDVIELKEKLHDLLLATEIAIGDTMNSFDRKEFKKEINRILQENPYSRSIARKGRDAKAKAKKLEKLGEAFERAVMTAGAAVNELDLGTMPAHAGLPDALWFYILSKLLDVESLVRACLVCKEWNTFIRGDGSQIKQRCNSPLLFLHVEWRRLACFNPKSGKIYNPNTFFLPPELSFSPSSIPVASSNGWVLWSYIEEDMVSLVINNPLVPSSSVKLPHCRGIDRFWIEPENFAMLAAKDGSSFCLSFVNVDKIYAYASVVGQNQWKKVNKNLRWRRHRIAWTDFEHCHILGQNGHWVYKPQTGECVLVGKVESLEVYANGFGLVSLRGELITTRSVRKSMRLSLVKSVDGFVKEEVFASEETKIDLSHGPFNRHCADGGLPDALWSYILSKLLDVETLVRASLVCKEWNTFIRGDGSHIKQRCNSPLLFLKVELRRLACFNPKSGKLYNPNTFFLPPEVSVSPSSIPVASSNGWVLWRYYTEGKTVSLVLNNPLVPSSSVTLPHCPEVKHDWIEPENFAMLAAKDGSSFCISFVDFDIFYAYSYAAGGENEWIEVNGPNWRRNRIAWTDFEHCHILGESGHWVYKPQARECELVGTLESLDNYKYGMFGLVLLRGELMTARPVKNSMRLSLVKSVDGFVKEEVKWDSGTVVIQDRTKKVFVCLDDEFHFIPWTKDLVLDMKTQVWRVEELVTPIKYKWCPLMMETDEARPWPEYWHTSHTLAFVPNPKLN</sequence>
<dbReference type="Gene3D" id="1.20.1280.50">
    <property type="match status" value="2"/>
</dbReference>
<dbReference type="KEGG" id="smo:SELMODRAFT_422926"/>
<dbReference type="Proteomes" id="UP000001514">
    <property type="component" value="Unassembled WGS sequence"/>
</dbReference>
<dbReference type="GO" id="GO:0031146">
    <property type="term" value="P:SCF-dependent proteasomal ubiquitin-dependent protein catabolic process"/>
    <property type="evidence" value="ECO:0000318"/>
    <property type="project" value="GO_Central"/>
</dbReference>
<name>D8SK01_SELML</name>
<dbReference type="GO" id="GO:0004842">
    <property type="term" value="F:ubiquitin-protein transferase activity"/>
    <property type="evidence" value="ECO:0000318"/>
    <property type="project" value="GO_Central"/>
</dbReference>
<feature type="domain" description="F-box" evidence="1">
    <location>
        <begin position="107"/>
        <end position="148"/>
    </location>
</feature>
<dbReference type="PANTHER" id="PTHR31672">
    <property type="entry name" value="BNACNNG10540D PROTEIN"/>
    <property type="match status" value="1"/>
</dbReference>
<evidence type="ECO:0000313" key="2">
    <source>
        <dbReference type="EMBL" id="EFJ15248.1"/>
    </source>
</evidence>
<dbReference type="Gramene" id="EFJ15248">
    <property type="protein sequence ID" value="EFJ15248"/>
    <property type="gene ID" value="SELMODRAFT_422926"/>
</dbReference>
<dbReference type="SMART" id="SM00256">
    <property type="entry name" value="FBOX"/>
    <property type="match status" value="2"/>
</dbReference>
<dbReference type="InterPro" id="IPR036047">
    <property type="entry name" value="F-box-like_dom_sf"/>
</dbReference>
<dbReference type="InterPro" id="IPR001810">
    <property type="entry name" value="F-box_dom"/>
</dbReference>
<gene>
    <name evidence="2" type="ORF">SELMODRAFT_422926</name>
</gene>
<dbReference type="SUPFAM" id="SSF81383">
    <property type="entry name" value="F-box domain"/>
    <property type="match status" value="2"/>
</dbReference>
<feature type="domain" description="F-box" evidence="1">
    <location>
        <begin position="392"/>
        <end position="433"/>
    </location>
</feature>
<dbReference type="AlphaFoldDB" id="D8SK01"/>
<dbReference type="EMBL" id="GL377624">
    <property type="protein sequence ID" value="EFJ15248.1"/>
    <property type="molecule type" value="Genomic_DNA"/>
</dbReference>
<dbReference type="Pfam" id="PF12937">
    <property type="entry name" value="F-box-like"/>
    <property type="match status" value="2"/>
</dbReference>
<organism evidence="3">
    <name type="scientific">Selaginella moellendorffii</name>
    <name type="common">Spikemoss</name>
    <dbReference type="NCBI Taxonomy" id="88036"/>
    <lineage>
        <taxon>Eukaryota</taxon>
        <taxon>Viridiplantae</taxon>
        <taxon>Streptophyta</taxon>
        <taxon>Embryophyta</taxon>
        <taxon>Tracheophyta</taxon>
        <taxon>Lycopodiopsida</taxon>
        <taxon>Selaginellales</taxon>
        <taxon>Selaginellaceae</taxon>
        <taxon>Selaginella</taxon>
    </lineage>
</organism>
<accession>D8SK01</accession>
<protein>
    <recommendedName>
        <fullName evidence="1">F-box domain-containing protein</fullName>
    </recommendedName>
</protein>
<dbReference type="InterPro" id="IPR050796">
    <property type="entry name" value="SCF_F-box_component"/>
</dbReference>
<evidence type="ECO:0000313" key="3">
    <source>
        <dbReference type="Proteomes" id="UP000001514"/>
    </source>
</evidence>
<proteinExistence type="predicted"/>
<dbReference type="HOGENOM" id="CLU_374466_0_0_1"/>
<evidence type="ECO:0000259" key="1">
    <source>
        <dbReference type="SMART" id="SM00256"/>
    </source>
</evidence>
<reference evidence="2 3" key="1">
    <citation type="journal article" date="2011" name="Science">
        <title>The Selaginella genome identifies genetic changes associated with the evolution of vascular plants.</title>
        <authorList>
            <person name="Banks J.A."/>
            <person name="Nishiyama T."/>
            <person name="Hasebe M."/>
            <person name="Bowman J.L."/>
            <person name="Gribskov M."/>
            <person name="dePamphilis C."/>
            <person name="Albert V.A."/>
            <person name="Aono N."/>
            <person name="Aoyama T."/>
            <person name="Ambrose B.A."/>
            <person name="Ashton N.W."/>
            <person name="Axtell M.J."/>
            <person name="Barker E."/>
            <person name="Barker M.S."/>
            <person name="Bennetzen J.L."/>
            <person name="Bonawitz N.D."/>
            <person name="Chapple C."/>
            <person name="Cheng C."/>
            <person name="Correa L.G."/>
            <person name="Dacre M."/>
            <person name="DeBarry J."/>
            <person name="Dreyer I."/>
            <person name="Elias M."/>
            <person name="Engstrom E.M."/>
            <person name="Estelle M."/>
            <person name="Feng L."/>
            <person name="Finet C."/>
            <person name="Floyd S.K."/>
            <person name="Frommer W.B."/>
            <person name="Fujita T."/>
            <person name="Gramzow L."/>
            <person name="Gutensohn M."/>
            <person name="Harholt J."/>
            <person name="Hattori M."/>
            <person name="Heyl A."/>
            <person name="Hirai T."/>
            <person name="Hiwatashi Y."/>
            <person name="Ishikawa M."/>
            <person name="Iwata M."/>
            <person name="Karol K.G."/>
            <person name="Koehler B."/>
            <person name="Kolukisaoglu U."/>
            <person name="Kubo M."/>
            <person name="Kurata T."/>
            <person name="Lalonde S."/>
            <person name="Li K."/>
            <person name="Li Y."/>
            <person name="Litt A."/>
            <person name="Lyons E."/>
            <person name="Manning G."/>
            <person name="Maruyama T."/>
            <person name="Michael T.P."/>
            <person name="Mikami K."/>
            <person name="Miyazaki S."/>
            <person name="Morinaga S."/>
            <person name="Murata T."/>
            <person name="Mueller-Roeber B."/>
            <person name="Nelson D.R."/>
            <person name="Obara M."/>
            <person name="Oguri Y."/>
            <person name="Olmstead R.G."/>
            <person name="Onodera N."/>
            <person name="Petersen B.L."/>
            <person name="Pils B."/>
            <person name="Prigge M."/>
            <person name="Rensing S.A."/>
            <person name="Riano-Pachon D.M."/>
            <person name="Roberts A.W."/>
            <person name="Sato Y."/>
            <person name="Scheller H.V."/>
            <person name="Schulz B."/>
            <person name="Schulz C."/>
            <person name="Shakirov E.V."/>
            <person name="Shibagaki N."/>
            <person name="Shinohara N."/>
            <person name="Shippen D.E."/>
            <person name="Soerensen I."/>
            <person name="Sotooka R."/>
            <person name="Sugimoto N."/>
            <person name="Sugita M."/>
            <person name="Sumikawa N."/>
            <person name="Tanurdzic M."/>
            <person name="Theissen G."/>
            <person name="Ulvskov P."/>
            <person name="Wakazuki S."/>
            <person name="Weng J.K."/>
            <person name="Willats W.W."/>
            <person name="Wipf D."/>
            <person name="Wolf P.G."/>
            <person name="Yang L."/>
            <person name="Zimmer A.D."/>
            <person name="Zhu Q."/>
            <person name="Mitros T."/>
            <person name="Hellsten U."/>
            <person name="Loque D."/>
            <person name="Otillar R."/>
            <person name="Salamov A."/>
            <person name="Schmutz J."/>
            <person name="Shapiro H."/>
            <person name="Lindquist E."/>
            <person name="Lucas S."/>
            <person name="Rokhsar D."/>
            <person name="Grigoriev I.V."/>
        </authorList>
    </citation>
    <scope>NUCLEOTIDE SEQUENCE [LARGE SCALE GENOMIC DNA]</scope>
</reference>